<keyword evidence="1" id="KW-1133">Transmembrane helix</keyword>
<dbReference type="Pfam" id="PF13347">
    <property type="entry name" value="MFS_2"/>
    <property type="match status" value="1"/>
</dbReference>
<dbReference type="RefSeq" id="WP_326088921.1">
    <property type="nucleotide sequence ID" value="NZ_JARLKZ010000008.1"/>
</dbReference>
<feature type="transmembrane region" description="Helical" evidence="1">
    <location>
        <begin position="125"/>
        <end position="148"/>
    </location>
</feature>
<accession>A0ABU6GR62</accession>
<feature type="transmembrane region" description="Helical" evidence="1">
    <location>
        <begin position="197"/>
        <end position="217"/>
    </location>
</feature>
<dbReference type="SUPFAM" id="SSF103473">
    <property type="entry name" value="MFS general substrate transporter"/>
    <property type="match status" value="1"/>
</dbReference>
<dbReference type="Proteomes" id="UP001344632">
    <property type="component" value="Unassembled WGS sequence"/>
</dbReference>
<dbReference type="PANTHER" id="PTHR11328">
    <property type="entry name" value="MAJOR FACILITATOR SUPERFAMILY DOMAIN-CONTAINING PROTEIN"/>
    <property type="match status" value="1"/>
</dbReference>
<proteinExistence type="predicted"/>
<reference evidence="2 3" key="1">
    <citation type="submission" date="2023-03" db="EMBL/GenBank/DDBJ databases">
        <title>Bacillus Genome Sequencing.</title>
        <authorList>
            <person name="Dunlap C."/>
        </authorList>
    </citation>
    <scope>NUCLEOTIDE SEQUENCE [LARGE SCALE GENOMIC DNA]</scope>
    <source>
        <strain evidence="2 3">BD-525</strain>
    </source>
</reference>
<dbReference type="PANTHER" id="PTHR11328:SF24">
    <property type="entry name" value="MAJOR FACILITATOR SUPERFAMILY (MFS) PROFILE DOMAIN-CONTAINING PROTEIN"/>
    <property type="match status" value="1"/>
</dbReference>
<feature type="transmembrane region" description="Helical" evidence="1">
    <location>
        <begin position="169"/>
        <end position="191"/>
    </location>
</feature>
<protein>
    <submittedName>
        <fullName evidence="2">MFS transporter</fullName>
    </submittedName>
</protein>
<name>A0ABU6GR62_9BACL</name>
<sequence length="474" mass="52910">MIILRKMAGSVRGAFRFTGPGLTLKQKWQLALPGPVLSVGGVLIHNVFIKYYTDMIGLSPTYVGWVYIIYNIWNAVNDPMIGVWIDKMRNRPNRGKYVYLMRVTVPFMIISSFLMMLSSPEWSQWLIFLLYTVELFIYDTAATAYSVAYQSYTLIAAPTKEERVDVNIMQNYISQAMSFLITLIPTLLLVGDGKREIIIPIFTAVIAVETIFFVLALRGLPDDAKMHETLQSQPLGSGELWRETWQIVKSRPFLTYVLYSIITLGPIGFYFTPYLYYMDDVLNTDGVTATIVDVSTHVIALMFLPVMGYIVKTCGTKKSIYLGTGFAVLGYGGIFLADNIWAAAASYVLIVFTVNYFRTATSQVGALLIDENERVNGVRKTGLFNGLFSIFIIAFSSLQTVIFMSVIGAFGYDGLATVQTDSAVLGIRAATGLIPLVTVFIGLIPMALYPFDRQKEEEISAFSNYARRGGPKDE</sequence>
<feature type="transmembrane region" description="Helical" evidence="1">
    <location>
        <begin position="347"/>
        <end position="369"/>
    </location>
</feature>
<comment type="caution">
    <text evidence="2">The sequence shown here is derived from an EMBL/GenBank/DDBJ whole genome shotgun (WGS) entry which is preliminary data.</text>
</comment>
<feature type="transmembrane region" description="Helical" evidence="1">
    <location>
        <begin position="30"/>
        <end position="49"/>
    </location>
</feature>
<dbReference type="InterPro" id="IPR036259">
    <property type="entry name" value="MFS_trans_sf"/>
</dbReference>
<feature type="transmembrane region" description="Helical" evidence="1">
    <location>
        <begin position="256"/>
        <end position="277"/>
    </location>
</feature>
<gene>
    <name evidence="2" type="ORF">P4H66_15260</name>
</gene>
<evidence type="ECO:0000313" key="3">
    <source>
        <dbReference type="Proteomes" id="UP001344632"/>
    </source>
</evidence>
<dbReference type="EMBL" id="JARLKZ010000008">
    <property type="protein sequence ID" value="MEC0241210.1"/>
    <property type="molecule type" value="Genomic_DNA"/>
</dbReference>
<feature type="transmembrane region" description="Helical" evidence="1">
    <location>
        <begin position="97"/>
        <end position="119"/>
    </location>
</feature>
<feature type="transmembrane region" description="Helical" evidence="1">
    <location>
        <begin position="320"/>
        <end position="341"/>
    </location>
</feature>
<organism evidence="2 3">
    <name type="scientific">Paenibacillus dokdonensis</name>
    <dbReference type="NCBI Taxonomy" id="2567944"/>
    <lineage>
        <taxon>Bacteria</taxon>
        <taxon>Bacillati</taxon>
        <taxon>Bacillota</taxon>
        <taxon>Bacilli</taxon>
        <taxon>Bacillales</taxon>
        <taxon>Paenibacillaceae</taxon>
        <taxon>Paenibacillus</taxon>
    </lineage>
</organism>
<evidence type="ECO:0000313" key="2">
    <source>
        <dbReference type="EMBL" id="MEC0241210.1"/>
    </source>
</evidence>
<feature type="transmembrane region" description="Helical" evidence="1">
    <location>
        <begin position="289"/>
        <end position="311"/>
    </location>
</feature>
<dbReference type="Gene3D" id="1.20.1250.20">
    <property type="entry name" value="MFS general substrate transporter like domains"/>
    <property type="match status" value="2"/>
</dbReference>
<feature type="transmembrane region" description="Helical" evidence="1">
    <location>
        <begin position="390"/>
        <end position="412"/>
    </location>
</feature>
<feature type="transmembrane region" description="Helical" evidence="1">
    <location>
        <begin position="55"/>
        <end position="76"/>
    </location>
</feature>
<evidence type="ECO:0000256" key="1">
    <source>
        <dbReference type="SAM" id="Phobius"/>
    </source>
</evidence>
<feature type="transmembrane region" description="Helical" evidence="1">
    <location>
        <begin position="432"/>
        <end position="451"/>
    </location>
</feature>
<keyword evidence="1" id="KW-0812">Transmembrane</keyword>
<dbReference type="InterPro" id="IPR039672">
    <property type="entry name" value="MFS_2"/>
</dbReference>
<keyword evidence="3" id="KW-1185">Reference proteome</keyword>
<keyword evidence="1" id="KW-0472">Membrane</keyword>